<sequence length="55" mass="6575">MGYNVIIYMVDIMLMVVSINEIVLSYTYLILYLLLIQFKLMNYLLCFTFLVLDKL</sequence>
<evidence type="ECO:0000313" key="1">
    <source>
        <dbReference type="EMBL" id="JAN39152.1"/>
    </source>
</evidence>
<proteinExistence type="predicted"/>
<dbReference type="AlphaFoldDB" id="A0A0P6A0J9"/>
<organism evidence="1">
    <name type="scientific">Daphnia magna</name>
    <dbReference type="NCBI Taxonomy" id="35525"/>
    <lineage>
        <taxon>Eukaryota</taxon>
        <taxon>Metazoa</taxon>
        <taxon>Ecdysozoa</taxon>
        <taxon>Arthropoda</taxon>
        <taxon>Crustacea</taxon>
        <taxon>Branchiopoda</taxon>
        <taxon>Diplostraca</taxon>
        <taxon>Cladocera</taxon>
        <taxon>Anomopoda</taxon>
        <taxon>Daphniidae</taxon>
        <taxon>Daphnia</taxon>
    </lineage>
</organism>
<accession>A0A0P6A0J9</accession>
<name>A0A0P6A0J9_9CRUS</name>
<dbReference type="EMBL" id="GDIQ01055585">
    <property type="protein sequence ID" value="JAN39152.1"/>
    <property type="molecule type" value="Transcribed_RNA"/>
</dbReference>
<protein>
    <submittedName>
        <fullName evidence="1">Uncharacterized protein</fullName>
    </submittedName>
</protein>
<reference evidence="1" key="1">
    <citation type="submission" date="2015-10" db="EMBL/GenBank/DDBJ databases">
        <title>EvidentialGene: Evidence-directed Construction of Complete mRNA Transcriptomes without Genomes.</title>
        <authorList>
            <person name="Gilbert D.G."/>
        </authorList>
    </citation>
    <scope>NUCLEOTIDE SEQUENCE</scope>
</reference>